<evidence type="ECO:0000256" key="3">
    <source>
        <dbReference type="ARBA" id="ARBA00022722"/>
    </source>
</evidence>
<evidence type="ECO:0000256" key="4">
    <source>
        <dbReference type="ARBA" id="ARBA00022759"/>
    </source>
</evidence>
<name>A0A928DQD8_9BACT</name>
<keyword evidence="3 7" id="KW-0540">Nuclease</keyword>
<gene>
    <name evidence="7 9" type="primary">rnpA</name>
    <name evidence="9" type="ORF">E7027_03790</name>
</gene>
<keyword evidence="2 7" id="KW-0819">tRNA processing</keyword>
<dbReference type="AlphaFoldDB" id="A0A928DQD8"/>
<dbReference type="GO" id="GO:0042781">
    <property type="term" value="F:3'-tRNA processing endoribonuclease activity"/>
    <property type="evidence" value="ECO:0007669"/>
    <property type="project" value="TreeGrafter"/>
</dbReference>
<evidence type="ECO:0000256" key="7">
    <source>
        <dbReference type="HAMAP-Rule" id="MF_00227"/>
    </source>
</evidence>
<dbReference type="GO" id="GO:0000049">
    <property type="term" value="F:tRNA binding"/>
    <property type="evidence" value="ECO:0007669"/>
    <property type="project" value="UniProtKB-UniRule"/>
</dbReference>
<dbReference type="Gene3D" id="3.30.230.10">
    <property type="match status" value="1"/>
</dbReference>
<comment type="function">
    <text evidence="1 7">RNaseP catalyzes the removal of the 5'-leader sequence from pre-tRNA to produce the mature 5'-terminus. It can also cleave other RNA substrates such as 4.5S RNA. The protein component plays an auxiliary but essential role in vivo by binding to the 5'-leader sequence and broadening the substrate specificity of the ribozyme.</text>
</comment>
<evidence type="ECO:0000256" key="1">
    <source>
        <dbReference type="ARBA" id="ARBA00002663"/>
    </source>
</evidence>
<keyword evidence="6 7" id="KW-0694">RNA-binding</keyword>
<comment type="similarity">
    <text evidence="7">Belongs to the RnpA family.</text>
</comment>
<evidence type="ECO:0000256" key="2">
    <source>
        <dbReference type="ARBA" id="ARBA00022694"/>
    </source>
</evidence>
<proteinExistence type="inferred from homology"/>
<evidence type="ECO:0000256" key="8">
    <source>
        <dbReference type="NCBIfam" id="TIGR00188"/>
    </source>
</evidence>
<dbReference type="InterPro" id="IPR000100">
    <property type="entry name" value="RNase_P"/>
</dbReference>
<comment type="subunit">
    <text evidence="7">Consists of a catalytic RNA component (M1 or rnpB) and a protein subunit.</text>
</comment>
<accession>A0A928DQD8</accession>
<dbReference type="GO" id="GO:0030677">
    <property type="term" value="C:ribonuclease P complex"/>
    <property type="evidence" value="ECO:0007669"/>
    <property type="project" value="TreeGrafter"/>
</dbReference>
<dbReference type="GO" id="GO:0001682">
    <property type="term" value="P:tRNA 5'-leader removal"/>
    <property type="evidence" value="ECO:0007669"/>
    <property type="project" value="UniProtKB-UniRule"/>
</dbReference>
<dbReference type="PROSITE" id="PS00648">
    <property type="entry name" value="RIBONUCLEASE_P"/>
    <property type="match status" value="1"/>
</dbReference>
<dbReference type="EC" id="3.1.26.5" evidence="7 8"/>
<protein>
    <recommendedName>
        <fullName evidence="7 8">Ribonuclease P protein component</fullName>
        <shortName evidence="7">RNase P protein</shortName>
        <shortName evidence="7">RNaseP protein</shortName>
        <ecNumber evidence="7 8">3.1.26.5</ecNumber>
    </recommendedName>
    <alternativeName>
        <fullName evidence="7">Protein C5</fullName>
    </alternativeName>
</protein>
<evidence type="ECO:0000313" key="9">
    <source>
        <dbReference type="EMBL" id="MBE6421236.1"/>
    </source>
</evidence>
<dbReference type="InterPro" id="IPR014721">
    <property type="entry name" value="Ribsml_uS5_D2-typ_fold_subgr"/>
</dbReference>
<dbReference type="NCBIfam" id="TIGR00188">
    <property type="entry name" value="rnpA"/>
    <property type="match status" value="1"/>
</dbReference>
<evidence type="ECO:0000256" key="5">
    <source>
        <dbReference type="ARBA" id="ARBA00022801"/>
    </source>
</evidence>
<evidence type="ECO:0000256" key="6">
    <source>
        <dbReference type="ARBA" id="ARBA00022884"/>
    </source>
</evidence>
<keyword evidence="4 7" id="KW-0255">Endonuclease</keyword>
<dbReference type="PANTHER" id="PTHR33992">
    <property type="entry name" value="RIBONUCLEASE P PROTEIN COMPONENT"/>
    <property type="match status" value="1"/>
</dbReference>
<dbReference type="GO" id="GO:0004526">
    <property type="term" value="F:ribonuclease P activity"/>
    <property type="evidence" value="ECO:0007669"/>
    <property type="project" value="UniProtKB-UniRule"/>
</dbReference>
<dbReference type="Pfam" id="PF00825">
    <property type="entry name" value="Ribonuclease_P"/>
    <property type="match status" value="1"/>
</dbReference>
<keyword evidence="5 7" id="KW-0378">Hydrolase</keyword>
<sequence length="129" mass="14366">MQPNGLPRFCRLHLKSDFQGVIKGGIKLQYNGVVLWGRGSTEKRPARFAVVVSRRLGPAVMRNRAKRLLREAFRLNRKYILPGTDLVVSPRDSEKIADVHAAQDALMTLCGKAALLRESSDKANPAIED</sequence>
<dbReference type="HAMAP" id="MF_00227">
    <property type="entry name" value="RNase_P"/>
    <property type="match status" value="1"/>
</dbReference>
<evidence type="ECO:0000313" key="10">
    <source>
        <dbReference type="Proteomes" id="UP000725649"/>
    </source>
</evidence>
<dbReference type="PANTHER" id="PTHR33992:SF1">
    <property type="entry name" value="RIBONUCLEASE P PROTEIN COMPONENT"/>
    <property type="match status" value="1"/>
</dbReference>
<dbReference type="Proteomes" id="UP000725649">
    <property type="component" value="Unassembled WGS sequence"/>
</dbReference>
<dbReference type="InterPro" id="IPR020568">
    <property type="entry name" value="Ribosomal_Su5_D2-typ_SF"/>
</dbReference>
<dbReference type="EMBL" id="SUVG01000004">
    <property type="protein sequence ID" value="MBE6421236.1"/>
    <property type="molecule type" value="Genomic_DNA"/>
</dbReference>
<dbReference type="SUPFAM" id="SSF54211">
    <property type="entry name" value="Ribosomal protein S5 domain 2-like"/>
    <property type="match status" value="1"/>
</dbReference>
<comment type="catalytic activity">
    <reaction evidence="7">
        <text>Endonucleolytic cleavage of RNA, removing 5'-extranucleotides from tRNA precursor.</text>
        <dbReference type="EC" id="3.1.26.5"/>
    </reaction>
</comment>
<comment type="caution">
    <text evidence="9">The sequence shown here is derived from an EMBL/GenBank/DDBJ whole genome shotgun (WGS) entry which is preliminary data.</text>
</comment>
<reference evidence="9" key="1">
    <citation type="submission" date="2019-04" db="EMBL/GenBank/DDBJ databases">
        <title>Evolution of Biomass-Degrading Anaerobic Consortia Revealed by Metagenomics.</title>
        <authorList>
            <person name="Peng X."/>
        </authorList>
    </citation>
    <scope>NUCLEOTIDE SEQUENCE</scope>
    <source>
        <strain evidence="9">SIG66</strain>
    </source>
</reference>
<organism evidence="9 10">
    <name type="scientific">Candidatus Avelusimicrobium gallicola</name>
    <dbReference type="NCBI Taxonomy" id="2562704"/>
    <lineage>
        <taxon>Bacteria</taxon>
        <taxon>Pseudomonadati</taxon>
        <taxon>Elusimicrobiota</taxon>
        <taxon>Elusimicrobia</taxon>
        <taxon>Elusimicrobiales</taxon>
        <taxon>Elusimicrobiaceae</taxon>
        <taxon>Candidatus Avelusimicrobium</taxon>
    </lineage>
</organism>
<dbReference type="InterPro" id="IPR020539">
    <property type="entry name" value="RNase_P_CS"/>
</dbReference>